<feature type="transmembrane region" description="Helical" evidence="1">
    <location>
        <begin position="134"/>
        <end position="153"/>
    </location>
</feature>
<dbReference type="SUPFAM" id="SSF46785">
    <property type="entry name" value="Winged helix' DNA-binding domain"/>
    <property type="match status" value="1"/>
</dbReference>
<dbReference type="SUPFAM" id="SSF49464">
    <property type="entry name" value="Carboxypeptidase regulatory domain-like"/>
    <property type="match status" value="1"/>
</dbReference>
<dbReference type="AlphaFoldDB" id="W9DS18"/>
<keyword evidence="1" id="KW-0472">Membrane</keyword>
<name>W9DS18_METTI</name>
<organism evidence="3 4">
    <name type="scientific">Methanolobus tindarius DSM 2278</name>
    <dbReference type="NCBI Taxonomy" id="1090322"/>
    <lineage>
        <taxon>Archaea</taxon>
        <taxon>Methanobacteriati</taxon>
        <taxon>Methanobacteriota</taxon>
        <taxon>Stenosarchaea group</taxon>
        <taxon>Methanomicrobia</taxon>
        <taxon>Methanosarcinales</taxon>
        <taxon>Methanosarcinaceae</taxon>
        <taxon>Methanolobus</taxon>
    </lineage>
</organism>
<dbReference type="Pfam" id="PF24034">
    <property type="entry name" value="DUF7343"/>
    <property type="match status" value="1"/>
</dbReference>
<dbReference type="InterPro" id="IPR036390">
    <property type="entry name" value="WH_DNA-bd_sf"/>
</dbReference>
<keyword evidence="1" id="KW-0812">Transmembrane</keyword>
<dbReference type="InterPro" id="IPR008969">
    <property type="entry name" value="CarboxyPept-like_regulatory"/>
</dbReference>
<reference evidence="3 4" key="1">
    <citation type="submission" date="2013-08" db="EMBL/GenBank/DDBJ databases">
        <authorList>
            <consortium name="DOE Joint Genome Institute"/>
            <person name="Eisen J."/>
            <person name="Huntemann M."/>
            <person name="Han J."/>
            <person name="Chen A."/>
            <person name="Kyrpides N."/>
            <person name="Mavromatis K."/>
            <person name="Markowitz V."/>
            <person name="Palaniappan K."/>
            <person name="Ivanova N."/>
            <person name="Schaumberg A."/>
            <person name="Pati A."/>
            <person name="Liolios K."/>
            <person name="Nordberg H.P."/>
            <person name="Cantor M.N."/>
            <person name="Hua S.X."/>
            <person name="Woyke T."/>
        </authorList>
    </citation>
    <scope>NUCLEOTIDE SEQUENCE [LARGE SCALE GENOMIC DNA]</scope>
    <source>
        <strain evidence="3 4">DSM 2278</strain>
    </source>
</reference>
<sequence length="270" mass="29590">MKVTSCAGCITILLLLLLSPIAAAEDTATVHGVAYDWSTLAPLDNVVIEVNSTPVQSMVAKYGMYSFELPQGSYCVTASYYVNGDLICYDEENITIADEGNYVVDLLLVPSYSDETNDTEETVSSTPSLSSSSLLIVFGIIILILLLSIIFKIRSPEEKDIVKKKPDDVFNIHVNKTDKAHSAPVTSKDKVPYNKMPSQQALVNLSSEHLEILDIIRSAGGTMPQKELRKHLSYSEGKASVMILELEKKGLIKKVKKGRGNLLFLTGMEV</sequence>
<comment type="caution">
    <text evidence="3">The sequence shown here is derived from an EMBL/GenBank/DDBJ whole genome shotgun (WGS) entry which is preliminary data.</text>
</comment>
<evidence type="ECO:0000256" key="1">
    <source>
        <dbReference type="SAM" id="Phobius"/>
    </source>
</evidence>
<dbReference type="InterPro" id="IPR036388">
    <property type="entry name" value="WH-like_DNA-bd_sf"/>
</dbReference>
<feature type="domain" description="DUF7343" evidence="2">
    <location>
        <begin position="207"/>
        <end position="265"/>
    </location>
</feature>
<dbReference type="OrthoDB" id="147932at2157"/>
<keyword evidence="1" id="KW-1133">Transmembrane helix</keyword>
<protein>
    <submittedName>
        <fullName evidence="3">Putative membrane-associated protein/domain</fullName>
    </submittedName>
</protein>
<dbReference type="InterPro" id="IPR055767">
    <property type="entry name" value="DUF7343"/>
</dbReference>
<dbReference type="Gene3D" id="1.10.10.10">
    <property type="entry name" value="Winged helix-like DNA-binding domain superfamily/Winged helix DNA-binding domain"/>
    <property type="match status" value="1"/>
</dbReference>
<gene>
    <name evidence="3" type="ORF">MettiDRAFT_1896</name>
</gene>
<evidence type="ECO:0000259" key="2">
    <source>
        <dbReference type="Pfam" id="PF24034"/>
    </source>
</evidence>
<dbReference type="RefSeq" id="WP_023845560.1">
    <property type="nucleotide sequence ID" value="NZ_AZAJ01000001.1"/>
</dbReference>
<evidence type="ECO:0000313" key="4">
    <source>
        <dbReference type="Proteomes" id="UP000019483"/>
    </source>
</evidence>
<accession>W9DS18</accession>
<evidence type="ECO:0000313" key="3">
    <source>
        <dbReference type="EMBL" id="ETA68425.1"/>
    </source>
</evidence>
<dbReference type="Gene3D" id="2.60.40.1120">
    <property type="entry name" value="Carboxypeptidase-like, regulatory domain"/>
    <property type="match status" value="1"/>
</dbReference>
<proteinExistence type="predicted"/>
<dbReference type="Proteomes" id="UP000019483">
    <property type="component" value="Unassembled WGS sequence"/>
</dbReference>
<dbReference type="EMBL" id="AZAJ01000001">
    <property type="protein sequence ID" value="ETA68425.1"/>
    <property type="molecule type" value="Genomic_DNA"/>
</dbReference>
<keyword evidence="4" id="KW-1185">Reference proteome</keyword>